<name>A0A418NMJ0_9SPHN</name>
<dbReference type="RefSeq" id="WP_147367075.1">
    <property type="nucleotide sequence ID" value="NZ_CAWODQ010000015.1"/>
</dbReference>
<evidence type="ECO:0000256" key="1">
    <source>
        <dbReference type="SAM" id="MobiDB-lite"/>
    </source>
</evidence>
<comment type="caution">
    <text evidence="3">The sequence shown here is derived from an EMBL/GenBank/DDBJ whole genome shotgun (WGS) entry which is preliminary data.</text>
</comment>
<reference evidence="3 4" key="1">
    <citation type="submission" date="2018-08" db="EMBL/GenBank/DDBJ databases">
        <title>Erythrobacter zhengii sp.nov., a bacterium isolated from deep-sea sediment.</title>
        <authorList>
            <person name="Fang C."/>
            <person name="Wu Y.-H."/>
            <person name="Sun C."/>
            <person name="Wang H."/>
            <person name="Cheng H."/>
            <person name="Meng F.-X."/>
            <person name="Wang C.-S."/>
            <person name="Xu X.-W."/>
        </authorList>
    </citation>
    <scope>NUCLEOTIDE SEQUENCE [LARGE SCALE GENOMIC DNA]</scope>
    <source>
        <strain evidence="3 4">V18</strain>
    </source>
</reference>
<proteinExistence type="predicted"/>
<keyword evidence="2" id="KW-0732">Signal</keyword>
<organism evidence="3 4">
    <name type="scientific">Aurantiacibacter zhengii</name>
    <dbReference type="NCBI Taxonomy" id="2307003"/>
    <lineage>
        <taxon>Bacteria</taxon>
        <taxon>Pseudomonadati</taxon>
        <taxon>Pseudomonadota</taxon>
        <taxon>Alphaproteobacteria</taxon>
        <taxon>Sphingomonadales</taxon>
        <taxon>Erythrobacteraceae</taxon>
        <taxon>Aurantiacibacter</taxon>
    </lineage>
</organism>
<sequence length="139" mass="14181">MKSKSTLSFACLVLAGVVFVFEDTGDSSRLETATQSVIASRSTSDGNDGPSTATRPVTRAAVAQSNEINETASAADHSWYDAADPTVEPDDTESQVAEPTDAGTEPLIDDYDAGGQALVGSTSAAAFAPAPTIDAGKHS</sequence>
<feature type="region of interest" description="Disordered" evidence="1">
    <location>
        <begin position="30"/>
        <end position="115"/>
    </location>
</feature>
<gene>
    <name evidence="3" type="ORF">D2V07_18215</name>
</gene>
<evidence type="ECO:0008006" key="5">
    <source>
        <dbReference type="Google" id="ProtNLM"/>
    </source>
</evidence>
<dbReference type="EMBL" id="QXFL01000022">
    <property type="protein sequence ID" value="RIV82223.1"/>
    <property type="molecule type" value="Genomic_DNA"/>
</dbReference>
<dbReference type="AlphaFoldDB" id="A0A418NMJ0"/>
<evidence type="ECO:0000313" key="4">
    <source>
        <dbReference type="Proteomes" id="UP000286576"/>
    </source>
</evidence>
<accession>A0A418NMJ0</accession>
<feature type="signal peptide" evidence="2">
    <location>
        <begin position="1"/>
        <end position="20"/>
    </location>
</feature>
<feature type="compositionally biased region" description="Polar residues" evidence="1">
    <location>
        <begin position="30"/>
        <end position="51"/>
    </location>
</feature>
<feature type="compositionally biased region" description="Low complexity" evidence="1">
    <location>
        <begin position="52"/>
        <end position="63"/>
    </location>
</feature>
<protein>
    <recommendedName>
        <fullName evidence="5">Secreted protein</fullName>
    </recommendedName>
</protein>
<feature type="chain" id="PRO_5019345224" description="Secreted protein" evidence="2">
    <location>
        <begin position="21"/>
        <end position="139"/>
    </location>
</feature>
<evidence type="ECO:0000313" key="3">
    <source>
        <dbReference type="EMBL" id="RIV82223.1"/>
    </source>
</evidence>
<evidence type="ECO:0000256" key="2">
    <source>
        <dbReference type="SAM" id="SignalP"/>
    </source>
</evidence>
<keyword evidence="4" id="KW-1185">Reference proteome</keyword>
<dbReference type="Proteomes" id="UP000286576">
    <property type="component" value="Unassembled WGS sequence"/>
</dbReference>